<dbReference type="InterPro" id="IPR011663">
    <property type="entry name" value="UTRA"/>
</dbReference>
<evidence type="ECO:0000313" key="2">
    <source>
        <dbReference type="EMBL" id="GAA4195038.1"/>
    </source>
</evidence>
<organism evidence="2 3">
    <name type="scientific">Streptosporangium oxazolinicum</name>
    <dbReference type="NCBI Taxonomy" id="909287"/>
    <lineage>
        <taxon>Bacteria</taxon>
        <taxon>Bacillati</taxon>
        <taxon>Actinomycetota</taxon>
        <taxon>Actinomycetes</taxon>
        <taxon>Streptosporangiales</taxon>
        <taxon>Streptosporangiaceae</taxon>
        <taxon>Streptosporangium</taxon>
    </lineage>
</organism>
<accession>A0ABP8B0K0</accession>
<gene>
    <name evidence="2" type="ORF">GCM10022252_40280</name>
</gene>
<protein>
    <recommendedName>
        <fullName evidence="1">UbiC transcription regulator-associated domain-containing protein</fullName>
    </recommendedName>
</protein>
<comment type="caution">
    <text evidence="2">The sequence shown here is derived from an EMBL/GenBank/DDBJ whole genome shotgun (WGS) entry which is preliminary data.</text>
</comment>
<feature type="domain" description="UbiC transcription regulator-associated" evidence="1">
    <location>
        <begin position="115"/>
        <end position="256"/>
    </location>
</feature>
<evidence type="ECO:0000313" key="3">
    <source>
        <dbReference type="Proteomes" id="UP001501251"/>
    </source>
</evidence>
<dbReference type="RefSeq" id="WP_344919492.1">
    <property type="nucleotide sequence ID" value="NZ_BAABAQ010000007.1"/>
</dbReference>
<dbReference type="InterPro" id="IPR050679">
    <property type="entry name" value="Bact_HTH_transcr_reg"/>
</dbReference>
<keyword evidence="3" id="KW-1185">Reference proteome</keyword>
<name>A0ABP8B0K0_9ACTN</name>
<evidence type="ECO:0000259" key="1">
    <source>
        <dbReference type="SMART" id="SM00866"/>
    </source>
</evidence>
<dbReference type="SMART" id="SM00866">
    <property type="entry name" value="UTRA"/>
    <property type="match status" value="1"/>
</dbReference>
<dbReference type="SUPFAM" id="SSF64288">
    <property type="entry name" value="Chorismate lyase-like"/>
    <property type="match status" value="1"/>
</dbReference>
<dbReference type="PANTHER" id="PTHR44846:SF17">
    <property type="entry name" value="GNTR-FAMILY TRANSCRIPTIONAL REGULATOR"/>
    <property type="match status" value="1"/>
</dbReference>
<dbReference type="Proteomes" id="UP001501251">
    <property type="component" value="Unassembled WGS sequence"/>
</dbReference>
<dbReference type="Gene3D" id="3.40.1410.10">
    <property type="entry name" value="Chorismate lyase-like"/>
    <property type="match status" value="1"/>
</dbReference>
<reference evidence="3" key="1">
    <citation type="journal article" date="2019" name="Int. J. Syst. Evol. Microbiol.">
        <title>The Global Catalogue of Microorganisms (GCM) 10K type strain sequencing project: providing services to taxonomists for standard genome sequencing and annotation.</title>
        <authorList>
            <consortium name="The Broad Institute Genomics Platform"/>
            <consortium name="The Broad Institute Genome Sequencing Center for Infectious Disease"/>
            <person name="Wu L."/>
            <person name="Ma J."/>
        </authorList>
    </citation>
    <scope>NUCLEOTIDE SEQUENCE [LARGE SCALE GENOMIC DNA]</scope>
    <source>
        <strain evidence="3">JCM 17388</strain>
    </source>
</reference>
<sequence length="268" mass="29170">MDLKTLHDVSKLSDPIERARILSRLMTDEQELVAEAAKMRRQAIAEARDSGMSLEDIGTRLGVSPGRISQMRKGPAARAPEGPAVRAPRVLVRRTLPTDPAVRASASLFLAEAERQGVTPGRRMLYVGPEPAGEQVAACLRVEPGAEVIARRKMMTADGIPVRVATSYFRADLFGGTRLAEPGFVEPSLQSALIALGHTFGHAEENLTARPPTSFEYETLELEPGEWVVQVLRAGYSDDDTPVHVLETICAANRHIFPIGQVSGHDEF</sequence>
<dbReference type="PANTHER" id="PTHR44846">
    <property type="entry name" value="MANNOSYL-D-GLYCERATE TRANSPORT/METABOLISM SYSTEM REPRESSOR MNGR-RELATED"/>
    <property type="match status" value="1"/>
</dbReference>
<dbReference type="CDD" id="cd00093">
    <property type="entry name" value="HTH_XRE"/>
    <property type="match status" value="1"/>
</dbReference>
<proteinExistence type="predicted"/>
<dbReference type="InterPro" id="IPR001387">
    <property type="entry name" value="Cro/C1-type_HTH"/>
</dbReference>
<dbReference type="InterPro" id="IPR028978">
    <property type="entry name" value="Chorismate_lyase_/UTRA_dom_sf"/>
</dbReference>
<dbReference type="Pfam" id="PF07702">
    <property type="entry name" value="UTRA"/>
    <property type="match status" value="1"/>
</dbReference>
<dbReference type="EMBL" id="BAABAQ010000007">
    <property type="protein sequence ID" value="GAA4195038.1"/>
    <property type="molecule type" value="Genomic_DNA"/>
</dbReference>